<dbReference type="AlphaFoldDB" id="A0A1G4IG53"/>
<dbReference type="InterPro" id="IPR058570">
    <property type="entry name" value="HROB_OB"/>
</dbReference>
<proteinExistence type="predicted"/>
<keyword evidence="4" id="KW-1185">Reference proteome</keyword>
<dbReference type="VEuPathDB" id="TriTrypDB:TEOVI_000273400"/>
<evidence type="ECO:0000256" key="1">
    <source>
        <dbReference type="SAM" id="MobiDB-lite"/>
    </source>
</evidence>
<feature type="region of interest" description="Disordered" evidence="1">
    <location>
        <begin position="124"/>
        <end position="179"/>
    </location>
</feature>
<dbReference type="Proteomes" id="UP000195570">
    <property type="component" value="Unassembled WGS sequence"/>
</dbReference>
<evidence type="ECO:0000313" key="3">
    <source>
        <dbReference type="EMBL" id="SCU71154.1"/>
    </source>
</evidence>
<accession>A0A1G4IG53</accession>
<dbReference type="RefSeq" id="XP_067081861.1">
    <property type="nucleotide sequence ID" value="XM_067225760.1"/>
</dbReference>
<dbReference type="GO" id="GO:0000725">
    <property type="term" value="P:recombinational repair"/>
    <property type="evidence" value="ECO:0007669"/>
    <property type="project" value="InterPro"/>
</dbReference>
<organism evidence="3 4">
    <name type="scientific">Trypanosoma equiperdum</name>
    <dbReference type="NCBI Taxonomy" id="5694"/>
    <lineage>
        <taxon>Eukaryota</taxon>
        <taxon>Discoba</taxon>
        <taxon>Euglenozoa</taxon>
        <taxon>Kinetoplastea</taxon>
        <taxon>Metakinetoplastina</taxon>
        <taxon>Trypanosomatida</taxon>
        <taxon>Trypanosomatidae</taxon>
        <taxon>Trypanosoma</taxon>
    </lineage>
</organism>
<reference evidence="3" key="1">
    <citation type="submission" date="2016-09" db="EMBL/GenBank/DDBJ databases">
        <authorList>
            <person name="Hebert L."/>
            <person name="Moumen B."/>
        </authorList>
    </citation>
    <scope>NUCLEOTIDE SEQUENCE [LARGE SCALE GENOMIC DNA]</scope>
    <source>
        <strain evidence="3">OVI</strain>
    </source>
</reference>
<protein>
    <recommendedName>
        <fullName evidence="2">Homologous recombination OB-fold protein OB-fold domain-containing protein</fullName>
    </recommendedName>
</protein>
<evidence type="ECO:0000313" key="4">
    <source>
        <dbReference type="Proteomes" id="UP000195570"/>
    </source>
</evidence>
<dbReference type="GeneID" id="92376674"/>
<evidence type="ECO:0000259" key="2">
    <source>
        <dbReference type="Pfam" id="PF15072"/>
    </source>
</evidence>
<gene>
    <name evidence="3" type="ORF">TEOVI_000273400</name>
</gene>
<feature type="domain" description="Homologous recombination OB-fold protein OB-fold" evidence="2">
    <location>
        <begin position="31"/>
        <end position="116"/>
    </location>
</feature>
<comment type="caution">
    <text evidence="3">The sequence shown here is derived from an EMBL/GenBank/DDBJ whole genome shotgun (WGS) entry which is preliminary data.</text>
</comment>
<dbReference type="Pfam" id="PF15072">
    <property type="entry name" value="HROB"/>
    <property type="match status" value="1"/>
</dbReference>
<name>A0A1G4IG53_TRYEQ</name>
<dbReference type="EMBL" id="CZPT02001585">
    <property type="protein sequence ID" value="SCU71154.1"/>
    <property type="molecule type" value="Genomic_DNA"/>
</dbReference>
<sequence>MDFQGLLQQEASTRGLTMVPLSSVVAMPSSRKVACCGGFVEKVVAESERDCTVLLRDATGGVHCAIHGAVSDRYPDVLATGAVLLLQDVTALIVPSLLPPIIVVCLEHLVALLLPEGPPLSNAEYTLDSTAPGEESPTLGHFTSTNDVVQTPGRLSGAAEGASPQVAPPNISGLPTKVEEAADVVSVDHASDDDSLQLADDL</sequence>